<name>A0A8J1M6I0_XENLA</name>
<dbReference type="GO" id="GO:0005634">
    <property type="term" value="C:nucleus"/>
    <property type="evidence" value="ECO:0007669"/>
    <property type="project" value="InterPro"/>
</dbReference>
<keyword evidence="9" id="KW-0131">Cell cycle</keyword>
<evidence type="ECO:0000256" key="6">
    <source>
        <dbReference type="ARBA" id="ARBA00022776"/>
    </source>
</evidence>
<dbReference type="GO" id="GO:0051382">
    <property type="term" value="P:kinetochore assembly"/>
    <property type="evidence" value="ECO:0000318"/>
    <property type="project" value="GO_Central"/>
</dbReference>
<keyword evidence="7" id="KW-0995">Kinetochore</keyword>
<proteinExistence type="inferred from homology"/>
<dbReference type="InterPro" id="IPR008685">
    <property type="entry name" value="Centromere_Mis12"/>
</dbReference>
<reference evidence="12 13" key="1">
    <citation type="submission" date="2025-04" db="UniProtKB">
        <authorList>
            <consortium name="RefSeq"/>
        </authorList>
    </citation>
    <scope>IDENTIFICATION</scope>
    <source>
        <strain evidence="12 13">J_2021</strain>
        <tissue evidence="12 13">Erythrocytes</tissue>
    </source>
</reference>
<keyword evidence="11" id="KW-1185">Reference proteome</keyword>
<evidence type="ECO:0000313" key="12">
    <source>
        <dbReference type="RefSeq" id="XP_041436915.1"/>
    </source>
</evidence>
<dbReference type="Proteomes" id="UP000186698">
    <property type="component" value="Chromosome 2L"/>
</dbReference>
<protein>
    <recommendedName>
        <fullName evidence="3">Protein MIS12 homolog</fullName>
    </recommendedName>
</protein>
<organism evidence="11 13">
    <name type="scientific">Xenopus laevis</name>
    <name type="common">African clawed frog</name>
    <dbReference type="NCBI Taxonomy" id="8355"/>
    <lineage>
        <taxon>Eukaryota</taxon>
        <taxon>Metazoa</taxon>
        <taxon>Chordata</taxon>
        <taxon>Craniata</taxon>
        <taxon>Vertebrata</taxon>
        <taxon>Euteleostomi</taxon>
        <taxon>Amphibia</taxon>
        <taxon>Batrachia</taxon>
        <taxon>Anura</taxon>
        <taxon>Pipoidea</taxon>
        <taxon>Pipidae</taxon>
        <taxon>Xenopodinae</taxon>
        <taxon>Xenopus</taxon>
        <taxon>Xenopus</taxon>
    </lineage>
</organism>
<dbReference type="Pfam" id="PF05859">
    <property type="entry name" value="Mis12"/>
    <property type="match status" value="2"/>
</dbReference>
<evidence type="ECO:0000256" key="3">
    <source>
        <dbReference type="ARBA" id="ARBA00013793"/>
    </source>
</evidence>
<comment type="subcellular location">
    <subcellularLocation>
        <location evidence="1">Chromosome</location>
        <location evidence="1">Centromere</location>
        <location evidence="1">Kinetochore</location>
    </subcellularLocation>
</comment>
<keyword evidence="5" id="KW-0132">Cell division</keyword>
<gene>
    <name evidence="12 13" type="primary">mis12.L</name>
    <name evidence="12 13" type="synonym">kntc2ap</name>
    <name evidence="12 13" type="synonym">mis12</name>
    <name evidence="12 13" type="synonym">mtw1</name>
</gene>
<evidence type="ECO:0000313" key="11">
    <source>
        <dbReference type="Proteomes" id="UP000186698"/>
    </source>
</evidence>
<dbReference type="PANTHER" id="PTHR14527:SF2">
    <property type="entry name" value="PROTEIN MIS12 HOMOLOG"/>
    <property type="match status" value="1"/>
</dbReference>
<dbReference type="RefSeq" id="XP_041436916.1">
    <property type="nucleotide sequence ID" value="XM_041580982.1"/>
</dbReference>
<keyword evidence="8" id="KW-0175">Coiled coil</keyword>
<dbReference type="AlphaFoldDB" id="A0A8J1M6I0"/>
<sequence>MSVRAMCYESQLFEFTPQTCILRVYIAFQDYLFEMVLVVEKVIMKKLESMQGNKISHFRVRQSTEKYLHFMRERFNFLFQKMETFLLNLVLSIPSNVLLLEDKVHSQYSYSKEEFEHLQAETENLEKKCKAESLATQRLLAELEEQKHVQAELEKILTWFKGLDKICREHGNIDLKESFGFMTQTTRKLQDTVTEIDMKHKKTKVDGSTLTPICPRNRKGNKEEFEHLQAETENLEKKCKAESLATQRLLAELEEQKHVQAELEKILTWFKGLDKICREHGNIDLKESFGFMTQTTRKLQDTVTEIDMKHKKTKVDGSTLTPICPRNRKRK</sequence>
<keyword evidence="4" id="KW-0158">Chromosome</keyword>
<evidence type="ECO:0000256" key="5">
    <source>
        <dbReference type="ARBA" id="ARBA00022618"/>
    </source>
</evidence>
<keyword evidence="6" id="KW-0498">Mitosis</keyword>
<evidence type="ECO:0000256" key="9">
    <source>
        <dbReference type="ARBA" id="ARBA00023306"/>
    </source>
</evidence>
<dbReference type="CTD" id="444231"/>
<evidence type="ECO:0000256" key="4">
    <source>
        <dbReference type="ARBA" id="ARBA00022454"/>
    </source>
</evidence>
<dbReference type="PANTHER" id="PTHR14527">
    <property type="entry name" value="PROTEIN MIS12 HOMOLOG"/>
    <property type="match status" value="1"/>
</dbReference>
<evidence type="ECO:0000256" key="8">
    <source>
        <dbReference type="ARBA" id="ARBA00023054"/>
    </source>
</evidence>
<evidence type="ECO:0000256" key="1">
    <source>
        <dbReference type="ARBA" id="ARBA00004629"/>
    </source>
</evidence>
<dbReference type="GO" id="GO:0051301">
    <property type="term" value="P:cell division"/>
    <property type="evidence" value="ECO:0007669"/>
    <property type="project" value="UniProtKB-KW"/>
</dbReference>
<dbReference type="GO" id="GO:0000444">
    <property type="term" value="C:MIS12/MIND type complex"/>
    <property type="evidence" value="ECO:0000318"/>
    <property type="project" value="GO_Central"/>
</dbReference>
<dbReference type="GeneID" id="444231"/>
<evidence type="ECO:0000256" key="7">
    <source>
        <dbReference type="ARBA" id="ARBA00022838"/>
    </source>
</evidence>
<dbReference type="GO" id="GO:0000070">
    <property type="term" value="P:mitotic sister chromatid segregation"/>
    <property type="evidence" value="ECO:0000318"/>
    <property type="project" value="GO_Central"/>
</dbReference>
<keyword evidence="10" id="KW-0137">Centromere</keyword>
<evidence type="ECO:0000313" key="13">
    <source>
        <dbReference type="RefSeq" id="XP_041436916.1"/>
    </source>
</evidence>
<dbReference type="OrthoDB" id="1884855at2759"/>
<comment type="similarity">
    <text evidence="2">Belongs to the mis12 family.</text>
</comment>
<dbReference type="RefSeq" id="XP_041436915.1">
    <property type="nucleotide sequence ID" value="XM_041580981.1"/>
</dbReference>
<evidence type="ECO:0000256" key="2">
    <source>
        <dbReference type="ARBA" id="ARBA00008643"/>
    </source>
</evidence>
<evidence type="ECO:0000256" key="10">
    <source>
        <dbReference type="ARBA" id="ARBA00023328"/>
    </source>
</evidence>
<accession>A0A8J1M6I0</accession>